<dbReference type="OrthoDB" id="9806395at2"/>
<feature type="domain" description="VWFA" evidence="1">
    <location>
        <begin position="24"/>
        <end position="206"/>
    </location>
</feature>
<comment type="caution">
    <text evidence="2">The sequence shown here is derived from an EMBL/GenBank/DDBJ whole genome shotgun (WGS) entry which is preliminary data.</text>
</comment>
<dbReference type="Proteomes" id="UP000054024">
    <property type="component" value="Unassembled WGS sequence"/>
</dbReference>
<dbReference type="Gene3D" id="3.40.50.410">
    <property type="entry name" value="von Willebrand factor, type A domain"/>
    <property type="match status" value="1"/>
</dbReference>
<dbReference type="SMART" id="SM00327">
    <property type="entry name" value="VWA"/>
    <property type="match status" value="1"/>
</dbReference>
<dbReference type="InterPro" id="IPR002035">
    <property type="entry name" value="VWF_A"/>
</dbReference>
<name>A0A124H814_9ACTN</name>
<evidence type="ECO:0000313" key="3">
    <source>
        <dbReference type="Proteomes" id="UP000054024"/>
    </source>
</evidence>
<evidence type="ECO:0000259" key="1">
    <source>
        <dbReference type="PROSITE" id="PS50234"/>
    </source>
</evidence>
<dbReference type="RefSeq" id="WP_062142907.1">
    <property type="nucleotide sequence ID" value="NZ_KQ947984.1"/>
</dbReference>
<keyword evidence="3" id="KW-1185">Reference proteome</keyword>
<organism evidence="2 3">
    <name type="scientific">Streptomyces curacoi</name>
    <dbReference type="NCBI Taxonomy" id="146536"/>
    <lineage>
        <taxon>Bacteria</taxon>
        <taxon>Bacillati</taxon>
        <taxon>Actinomycetota</taxon>
        <taxon>Actinomycetes</taxon>
        <taxon>Kitasatosporales</taxon>
        <taxon>Streptomycetaceae</taxon>
        <taxon>Streptomyces</taxon>
    </lineage>
</organism>
<dbReference type="AlphaFoldDB" id="A0A124H814"/>
<dbReference type="PROSITE" id="PS50234">
    <property type="entry name" value="VWFA"/>
    <property type="match status" value="1"/>
</dbReference>
<proteinExistence type="predicted"/>
<evidence type="ECO:0000313" key="2">
    <source>
        <dbReference type="EMBL" id="KUM82006.1"/>
    </source>
</evidence>
<gene>
    <name evidence="2" type="ORF">AQI70_01460</name>
</gene>
<dbReference type="InterPro" id="IPR036465">
    <property type="entry name" value="vWFA_dom_sf"/>
</dbReference>
<protein>
    <recommendedName>
        <fullName evidence="1">VWFA domain-containing protein</fullName>
    </recommendedName>
</protein>
<dbReference type="Pfam" id="PF13519">
    <property type="entry name" value="VWA_2"/>
    <property type="match status" value="1"/>
</dbReference>
<sequence length="242" mass="26538">MSNHGDAVPGQDPHVYHLRQKCLPTYLVIDASSSMEPHQNTLNRTLAQLHATISESPRVSEFAHMSLIAFSTDAHLIIEMTDLDRIQMMPEVVCNGLTNYSAAFDLVHSRIETDVDELRGMGMAVLRPVMFLLTDGAPTDDGWHDAFRRLVNRSWPRYPHVISYGFGAANPDVLGKVATKAAFLADAGTDQDHALLEALGSLLNSLVASSRAGEMQIPRSAPGFTAQPVSEEYLTVSAEYMD</sequence>
<accession>A0A124H814</accession>
<dbReference type="EMBL" id="LMWJ01000001">
    <property type="protein sequence ID" value="KUM82006.1"/>
    <property type="molecule type" value="Genomic_DNA"/>
</dbReference>
<dbReference type="STRING" id="146536.AQI70_01460"/>
<reference evidence="2 3" key="1">
    <citation type="submission" date="2015-10" db="EMBL/GenBank/DDBJ databases">
        <title>Draft genome sequence of Streptomyces curacoi DSM 40107, type strain for the species Streptomyces curacoi.</title>
        <authorList>
            <person name="Ruckert C."/>
            <person name="Winkler A."/>
            <person name="Kalinowski J."/>
            <person name="Kampfer P."/>
            <person name="Glaeser S."/>
        </authorList>
    </citation>
    <scope>NUCLEOTIDE SEQUENCE [LARGE SCALE GENOMIC DNA]</scope>
    <source>
        <strain evidence="2 3">DSM 40107</strain>
    </source>
</reference>
<dbReference type="SUPFAM" id="SSF53300">
    <property type="entry name" value="vWA-like"/>
    <property type="match status" value="1"/>
</dbReference>